<accession>A0A0L8V951</accession>
<organism evidence="3 4">
    <name type="scientific">Sunxiuqinia dokdonensis</name>
    <dbReference type="NCBI Taxonomy" id="1409788"/>
    <lineage>
        <taxon>Bacteria</taxon>
        <taxon>Pseudomonadati</taxon>
        <taxon>Bacteroidota</taxon>
        <taxon>Bacteroidia</taxon>
        <taxon>Marinilabiliales</taxon>
        <taxon>Prolixibacteraceae</taxon>
        <taxon>Sunxiuqinia</taxon>
    </lineage>
</organism>
<gene>
    <name evidence="3" type="ORF">NC99_23150</name>
</gene>
<dbReference type="Pfam" id="PF13472">
    <property type="entry name" value="Lipase_GDSL_2"/>
    <property type="match status" value="1"/>
</dbReference>
<dbReference type="InterPro" id="IPR036514">
    <property type="entry name" value="SGNH_hydro_sf"/>
</dbReference>
<protein>
    <recommendedName>
        <fullName evidence="2">SGNH hydrolase-type esterase domain-containing protein</fullName>
    </recommendedName>
</protein>
<keyword evidence="1" id="KW-0732">Signal</keyword>
<feature type="chain" id="PRO_5005591374" description="SGNH hydrolase-type esterase domain-containing protein" evidence="1">
    <location>
        <begin position="25"/>
        <end position="223"/>
    </location>
</feature>
<keyword evidence="4" id="KW-1185">Reference proteome</keyword>
<dbReference type="InterPro" id="IPR013830">
    <property type="entry name" value="SGNH_hydro"/>
</dbReference>
<evidence type="ECO:0000256" key="1">
    <source>
        <dbReference type="SAM" id="SignalP"/>
    </source>
</evidence>
<dbReference type="Proteomes" id="UP000036958">
    <property type="component" value="Unassembled WGS sequence"/>
</dbReference>
<dbReference type="STRING" id="1409788.NC99_23150"/>
<dbReference type="PANTHER" id="PTHR30383:SF5">
    <property type="entry name" value="SGNH HYDROLASE-TYPE ESTERASE DOMAIN-CONTAINING PROTEIN"/>
    <property type="match status" value="1"/>
</dbReference>
<comment type="caution">
    <text evidence="3">The sequence shown here is derived from an EMBL/GenBank/DDBJ whole genome shotgun (WGS) entry which is preliminary data.</text>
</comment>
<sequence>MKFNFFCRLFILIAFIFSNVHINAQSYPFGEQISRFMQQDSIFFPEKGQILFIGSSTFTLWHDVAGYFPGYPIINRGFGGSALPDLIYYANDVILPYQPKQIVIYCGENDFAREESLSAEVVADRFERLFAEIRAHLPETHVAFVSMKPSPSRVHLMGKFEVANKLIESFLAEKKNTAFIDIYHPMLNEDGTPKQEIFKEDNLHMNQKGYQLWQPIIEPHLLK</sequence>
<dbReference type="InterPro" id="IPR051532">
    <property type="entry name" value="Ester_Hydrolysis_Enzymes"/>
</dbReference>
<evidence type="ECO:0000313" key="4">
    <source>
        <dbReference type="Proteomes" id="UP000036958"/>
    </source>
</evidence>
<evidence type="ECO:0000259" key="2">
    <source>
        <dbReference type="Pfam" id="PF13472"/>
    </source>
</evidence>
<dbReference type="EMBL" id="LGIA01000151">
    <property type="protein sequence ID" value="KOH44883.1"/>
    <property type="molecule type" value="Genomic_DNA"/>
</dbReference>
<dbReference type="GO" id="GO:0004622">
    <property type="term" value="F:phosphatidylcholine lysophospholipase activity"/>
    <property type="evidence" value="ECO:0007669"/>
    <property type="project" value="TreeGrafter"/>
</dbReference>
<dbReference type="Gene3D" id="3.40.50.1110">
    <property type="entry name" value="SGNH hydrolase"/>
    <property type="match status" value="1"/>
</dbReference>
<dbReference type="PANTHER" id="PTHR30383">
    <property type="entry name" value="THIOESTERASE 1/PROTEASE 1/LYSOPHOSPHOLIPASE L1"/>
    <property type="match status" value="1"/>
</dbReference>
<reference evidence="4" key="1">
    <citation type="submission" date="2015-07" db="EMBL/GenBank/DDBJ databases">
        <title>Genome sequencing of Sunxiuqinia dokdonensis strain SK.</title>
        <authorList>
            <person name="Ahn S."/>
            <person name="Kim B.-C."/>
        </authorList>
    </citation>
    <scope>NUCLEOTIDE SEQUENCE [LARGE SCALE GENOMIC DNA]</scope>
    <source>
        <strain evidence="4">SK</strain>
    </source>
</reference>
<name>A0A0L8V951_9BACT</name>
<dbReference type="AlphaFoldDB" id="A0A0L8V951"/>
<dbReference type="PATRIC" id="fig|1409788.3.peg.2389"/>
<dbReference type="SUPFAM" id="SSF52266">
    <property type="entry name" value="SGNH hydrolase"/>
    <property type="match status" value="1"/>
</dbReference>
<feature type="domain" description="SGNH hydrolase-type esterase" evidence="2">
    <location>
        <begin position="64"/>
        <end position="212"/>
    </location>
</feature>
<proteinExistence type="predicted"/>
<dbReference type="RefSeq" id="WP_053183453.1">
    <property type="nucleotide sequence ID" value="NZ_LGIA01000151.1"/>
</dbReference>
<feature type="signal peptide" evidence="1">
    <location>
        <begin position="1"/>
        <end position="24"/>
    </location>
</feature>
<evidence type="ECO:0000313" key="3">
    <source>
        <dbReference type="EMBL" id="KOH44883.1"/>
    </source>
</evidence>
<dbReference type="OrthoDB" id="9805821at2"/>